<proteinExistence type="predicted"/>
<gene>
    <name evidence="1" type="ORF">ACG04R_04685</name>
</gene>
<dbReference type="Proteomes" id="UP001606134">
    <property type="component" value="Unassembled WGS sequence"/>
</dbReference>
<organism evidence="1 2">
    <name type="scientific">Pelomonas candidula</name>
    <dbReference type="NCBI Taxonomy" id="3299025"/>
    <lineage>
        <taxon>Bacteria</taxon>
        <taxon>Pseudomonadati</taxon>
        <taxon>Pseudomonadota</taxon>
        <taxon>Betaproteobacteria</taxon>
        <taxon>Burkholderiales</taxon>
        <taxon>Sphaerotilaceae</taxon>
        <taxon>Roseateles</taxon>
    </lineage>
</organism>
<reference evidence="1 2" key="1">
    <citation type="submission" date="2024-08" db="EMBL/GenBank/DDBJ databases">
        <authorList>
            <person name="Lu H."/>
        </authorList>
    </citation>
    <scope>NUCLEOTIDE SEQUENCE [LARGE SCALE GENOMIC DNA]</scope>
    <source>
        <strain evidence="1 2">BYS78W</strain>
    </source>
</reference>
<dbReference type="Pfam" id="PF20112">
    <property type="entry name" value="DUF6502"/>
    <property type="match status" value="1"/>
</dbReference>
<dbReference type="InterPro" id="IPR045445">
    <property type="entry name" value="DUF6502"/>
</dbReference>
<dbReference type="EMBL" id="JBIGIC010000002">
    <property type="protein sequence ID" value="MFG6485957.1"/>
    <property type="molecule type" value="Genomic_DNA"/>
</dbReference>
<comment type="caution">
    <text evidence="1">The sequence shown here is derived from an EMBL/GenBank/DDBJ whole genome shotgun (WGS) entry which is preliminary data.</text>
</comment>
<keyword evidence="2" id="KW-1185">Reference proteome</keyword>
<name>A0ABW7H7S5_9BURK</name>
<evidence type="ECO:0000313" key="2">
    <source>
        <dbReference type="Proteomes" id="UP001606134"/>
    </source>
</evidence>
<dbReference type="RefSeq" id="WP_394406770.1">
    <property type="nucleotide sequence ID" value="NZ_JBIGIC010000002.1"/>
</dbReference>
<sequence>MDKRDELLLPALEALLVPLARLCVAHGLAHAPVEELLKRAFVRAARDARQATGASGARDVSQVATATGLSRREVARLSGELPPLPAQRPSPAGRLYAHWMTHPDCAGPDGQPGPLPRSGPAPSFDSIAQAITRHVHPRSLLDEMLRLGLVRLSDDGQTVHFEPDRVSPTQDDAQMFGFLGANVGDHLAAATDNVVHRDRRHFEQAIYADELSEQSAAAIGDLARAQWTRLRAELIPELERLIAADQAAGRPGTHRARLGVFTYHEPESEPDDDPLPQP</sequence>
<accession>A0ABW7H7S5</accession>
<protein>
    <submittedName>
        <fullName evidence="1">DUF6502 family protein</fullName>
    </submittedName>
</protein>
<evidence type="ECO:0000313" key="1">
    <source>
        <dbReference type="EMBL" id="MFG6485957.1"/>
    </source>
</evidence>